<proteinExistence type="predicted"/>
<reference evidence="2 3" key="1">
    <citation type="submission" date="2017-02" db="EMBL/GenBank/DDBJ databases">
        <authorList>
            <person name="Peterson S.W."/>
        </authorList>
    </citation>
    <scope>NUCLEOTIDE SEQUENCE [LARGE SCALE GENOMIC DNA]</scope>
    <source>
        <strain evidence="2 3">42ea</strain>
    </source>
</reference>
<keyword evidence="1" id="KW-0472">Membrane</keyword>
<dbReference type="Proteomes" id="UP000195611">
    <property type="component" value="Unassembled WGS sequence"/>
</dbReference>
<evidence type="ECO:0000256" key="1">
    <source>
        <dbReference type="SAM" id="Phobius"/>
    </source>
</evidence>
<gene>
    <name evidence="2" type="ORF">FM115_10860</name>
</gene>
<name>A0A1R4KL10_9LACT</name>
<keyword evidence="1" id="KW-0812">Transmembrane</keyword>
<dbReference type="RefSeq" id="WP_087060144.1">
    <property type="nucleotide sequence ID" value="NZ_FUKW01000155.1"/>
</dbReference>
<dbReference type="EMBL" id="FUKW01000155">
    <property type="protein sequence ID" value="SJN44939.1"/>
    <property type="molecule type" value="Genomic_DNA"/>
</dbReference>
<evidence type="ECO:0000313" key="3">
    <source>
        <dbReference type="Proteomes" id="UP000195611"/>
    </source>
</evidence>
<evidence type="ECO:0000313" key="2">
    <source>
        <dbReference type="EMBL" id="SJN44939.1"/>
    </source>
</evidence>
<accession>A0A1R4KL10</accession>
<keyword evidence="1" id="KW-1133">Transmembrane helix</keyword>
<dbReference type="AlphaFoldDB" id="A0A1R4KL10"/>
<feature type="transmembrane region" description="Helical" evidence="1">
    <location>
        <begin position="166"/>
        <end position="188"/>
    </location>
</feature>
<feature type="transmembrane region" description="Helical" evidence="1">
    <location>
        <begin position="200"/>
        <end position="217"/>
    </location>
</feature>
<organism evidence="2 3">
    <name type="scientific">Marinilactibacillus psychrotolerans 42ea</name>
    <dbReference type="NCBI Taxonomy" id="1255609"/>
    <lineage>
        <taxon>Bacteria</taxon>
        <taxon>Bacillati</taxon>
        <taxon>Bacillota</taxon>
        <taxon>Bacilli</taxon>
        <taxon>Lactobacillales</taxon>
        <taxon>Carnobacteriaceae</taxon>
        <taxon>Marinilactibacillus</taxon>
    </lineage>
</organism>
<protein>
    <submittedName>
        <fullName evidence="2">Uncharacterized protein</fullName>
    </submittedName>
</protein>
<sequence length="222" mass="25953">MSREIYTIEQEKEVLEEAMKSLGYNLNHNYFIADRGLRPFLQAIFNHYPISVSMFLGSYSVLFAEDHLVMLSMKYLEYDNPEKYVQKIKYEEITDFFVSRPFVKYCLGFKANGKRYYFYIDANGSYSFTGLNYSDKNFQYLLEDHFKGLLKGKMLGAYSDNNKKTFFVLLTVMLLFIVIGEVFTSGVASAGHNLSIPEKLIILLSVGGFWGLLYWYFRNKKH</sequence>